<keyword evidence="1" id="KW-0853">WD repeat</keyword>
<dbReference type="InterPro" id="IPR011047">
    <property type="entry name" value="Quinoprotein_ADH-like_sf"/>
</dbReference>
<evidence type="ECO:0000313" key="2">
    <source>
        <dbReference type="EMBL" id="RKP33582.1"/>
    </source>
</evidence>
<accession>A0A4P9ZLU7</accession>
<evidence type="ECO:0000256" key="1">
    <source>
        <dbReference type="PROSITE-ProRule" id="PRU00221"/>
    </source>
</evidence>
<feature type="repeat" description="WD" evidence="1">
    <location>
        <begin position="38"/>
        <end position="81"/>
    </location>
</feature>
<dbReference type="PANTHER" id="PTHR45589">
    <property type="entry name" value="WD REPEAT DOMAIN 62, ISOFORM G"/>
    <property type="match status" value="1"/>
</dbReference>
<dbReference type="InterPro" id="IPR001680">
    <property type="entry name" value="WD40_rpt"/>
</dbReference>
<dbReference type="SMART" id="SM00320">
    <property type="entry name" value="WD40"/>
    <property type="match status" value="2"/>
</dbReference>
<feature type="non-terminal residue" evidence="2">
    <location>
        <position position="111"/>
    </location>
</feature>
<keyword evidence="3" id="KW-1185">Reference proteome</keyword>
<gene>
    <name evidence="2" type="ORF">BJ085DRAFT_4338</name>
</gene>
<dbReference type="AlphaFoldDB" id="A0A4P9ZLU7"/>
<protein>
    <submittedName>
        <fullName evidence="2">Quinon protein alcohol dehydrogenase-like superfamily</fullName>
    </submittedName>
</protein>
<name>A0A4P9ZLU7_9FUNG</name>
<dbReference type="InterPro" id="IPR052779">
    <property type="entry name" value="WDR62"/>
</dbReference>
<dbReference type="SUPFAM" id="SSF50998">
    <property type="entry name" value="Quinoprotein alcohol dehydrogenase-like"/>
    <property type="match status" value="1"/>
</dbReference>
<sequence length="111" mass="12336">VSCIAFSPDGQYMVLGETGHQPRVLVFDWRTGSILAELLGHKFGVVAVRFSPDLCHVVSVGKHHDGFINVWDWRTGEKVGSNRATTKIHSLAFAPDGSFFVTVGIRHVKFW</sequence>
<dbReference type="Gene3D" id="2.130.10.10">
    <property type="entry name" value="YVTN repeat-like/Quinoprotein amine dehydrogenase"/>
    <property type="match status" value="1"/>
</dbReference>
<dbReference type="EMBL" id="ML003723">
    <property type="protein sequence ID" value="RKP33582.1"/>
    <property type="molecule type" value="Genomic_DNA"/>
</dbReference>
<organism evidence="2 3">
    <name type="scientific">Dimargaris cristalligena</name>
    <dbReference type="NCBI Taxonomy" id="215637"/>
    <lineage>
        <taxon>Eukaryota</taxon>
        <taxon>Fungi</taxon>
        <taxon>Fungi incertae sedis</taxon>
        <taxon>Zoopagomycota</taxon>
        <taxon>Kickxellomycotina</taxon>
        <taxon>Dimargaritomycetes</taxon>
        <taxon>Dimargaritales</taxon>
        <taxon>Dimargaritaceae</taxon>
        <taxon>Dimargaris</taxon>
    </lineage>
</organism>
<dbReference type="PANTHER" id="PTHR45589:SF1">
    <property type="entry name" value="WD REPEAT DOMAIN 62, ISOFORM G"/>
    <property type="match status" value="1"/>
</dbReference>
<dbReference type="Pfam" id="PF00400">
    <property type="entry name" value="WD40"/>
    <property type="match status" value="3"/>
</dbReference>
<evidence type="ECO:0000313" key="3">
    <source>
        <dbReference type="Proteomes" id="UP000268162"/>
    </source>
</evidence>
<proteinExistence type="predicted"/>
<reference evidence="3" key="1">
    <citation type="journal article" date="2018" name="Nat. Microbiol.">
        <title>Leveraging single-cell genomics to expand the fungal tree of life.</title>
        <authorList>
            <person name="Ahrendt S.R."/>
            <person name="Quandt C.A."/>
            <person name="Ciobanu D."/>
            <person name="Clum A."/>
            <person name="Salamov A."/>
            <person name="Andreopoulos B."/>
            <person name="Cheng J.F."/>
            <person name="Woyke T."/>
            <person name="Pelin A."/>
            <person name="Henrissat B."/>
            <person name="Reynolds N.K."/>
            <person name="Benny G.L."/>
            <person name="Smith M.E."/>
            <person name="James T.Y."/>
            <person name="Grigoriev I.V."/>
        </authorList>
    </citation>
    <scope>NUCLEOTIDE SEQUENCE [LARGE SCALE GENOMIC DNA]</scope>
    <source>
        <strain evidence="3">RSA 468</strain>
    </source>
</reference>
<dbReference type="Proteomes" id="UP000268162">
    <property type="component" value="Unassembled WGS sequence"/>
</dbReference>
<dbReference type="PROSITE" id="PS50082">
    <property type="entry name" value="WD_REPEATS_2"/>
    <property type="match status" value="1"/>
</dbReference>
<dbReference type="InterPro" id="IPR015943">
    <property type="entry name" value="WD40/YVTN_repeat-like_dom_sf"/>
</dbReference>
<feature type="non-terminal residue" evidence="2">
    <location>
        <position position="1"/>
    </location>
</feature>